<dbReference type="PANTHER" id="PTHR40455">
    <property type="entry name" value="ANTITOXIN HIGA"/>
    <property type="match status" value="1"/>
</dbReference>
<proteinExistence type="predicted"/>
<protein>
    <recommendedName>
        <fullName evidence="1">HTH cro/C1-type domain-containing protein</fullName>
    </recommendedName>
</protein>
<dbReference type="SUPFAM" id="SSF47413">
    <property type="entry name" value="lambda repressor-like DNA-binding domains"/>
    <property type="match status" value="1"/>
</dbReference>
<comment type="caution">
    <text evidence="2">The sequence shown here is derived from an EMBL/GenBank/DDBJ whole genome shotgun (WGS) entry which is preliminary data.</text>
</comment>
<reference evidence="2" key="2">
    <citation type="submission" date="2022-01" db="EMBL/GenBank/DDBJ databases">
        <authorList>
            <person name="Zivanovic Y."/>
            <person name="Moreira D."/>
            <person name="Lopez-Garcia P."/>
        </authorList>
    </citation>
    <scope>NUCLEOTIDE SEQUENCE</scope>
    <source>
        <strain evidence="2">G9</strain>
    </source>
</reference>
<dbReference type="InterPro" id="IPR039060">
    <property type="entry name" value="Antitox_HigA"/>
</dbReference>
<dbReference type="EMBL" id="JAKKUT010000001">
    <property type="protein sequence ID" value="MDG2989845.1"/>
    <property type="molecule type" value="Genomic_DNA"/>
</dbReference>
<dbReference type="InterPro" id="IPR001387">
    <property type="entry name" value="Cro/C1-type_HTH"/>
</dbReference>
<feature type="domain" description="HTH cro/C1-type" evidence="1">
    <location>
        <begin position="98"/>
        <end position="131"/>
    </location>
</feature>
<keyword evidence="3" id="KW-1185">Reference proteome</keyword>
<gene>
    <name evidence="2" type="ORF">L3556_02685</name>
</gene>
<evidence type="ECO:0000259" key="1">
    <source>
        <dbReference type="PROSITE" id="PS50943"/>
    </source>
</evidence>
<evidence type="ECO:0000313" key="3">
    <source>
        <dbReference type="Proteomes" id="UP001154265"/>
    </source>
</evidence>
<reference evidence="2" key="1">
    <citation type="journal article" date="2022" name="Genome Biol. Evol.">
        <title>A New Gene Family Diagnostic for Intracellular Biomineralization of Amorphous Ca Carbonates by Cyanobacteria.</title>
        <authorList>
            <person name="Benzerara K."/>
            <person name="Duprat E."/>
            <person name="Bitard-Feildel T."/>
            <person name="Caumes G."/>
            <person name="Cassier-Chauvat C."/>
            <person name="Chauvat F."/>
            <person name="Dezi M."/>
            <person name="Diop S.I."/>
            <person name="Gaschignard G."/>
            <person name="Gorgen S."/>
            <person name="Gugger M."/>
            <person name="Lopez-Garcia P."/>
            <person name="Millet M."/>
            <person name="Skouri-Panet F."/>
            <person name="Moreira D."/>
            <person name="Callebaut I."/>
        </authorList>
    </citation>
    <scope>NUCLEOTIDE SEQUENCE</scope>
    <source>
        <strain evidence="2">G9</strain>
    </source>
</reference>
<name>A0ABT6EVM1_9SYNE</name>
<sequence length="141" mass="15431">MRIISRKTLVAFLEQHPNYNIAIKSEAGYDAALEQIAVLMDARAGTPEADALDVLATLVENYENQHYPIGLPDPISGIRFRMEQQELSQGDLIPFIGSRSKVSEVLSGKRSLSLQMIRNLHQGLGISAEVLLQESGAGNGR</sequence>
<dbReference type="CDD" id="cd00093">
    <property type="entry name" value="HTH_XRE"/>
    <property type="match status" value="1"/>
</dbReference>
<dbReference type="InterPro" id="IPR010982">
    <property type="entry name" value="Lambda_DNA-bd_dom_sf"/>
</dbReference>
<accession>A0ABT6EVM1</accession>
<dbReference type="RefSeq" id="WP_277865757.1">
    <property type="nucleotide sequence ID" value="NZ_JAKKUT010000001.1"/>
</dbReference>
<evidence type="ECO:0000313" key="2">
    <source>
        <dbReference type="EMBL" id="MDG2989845.1"/>
    </source>
</evidence>
<dbReference type="PANTHER" id="PTHR40455:SF1">
    <property type="entry name" value="ANTITOXIN HIGA"/>
    <property type="match status" value="1"/>
</dbReference>
<dbReference type="PROSITE" id="PS50943">
    <property type="entry name" value="HTH_CROC1"/>
    <property type="match status" value="1"/>
</dbReference>
<dbReference type="Gene3D" id="1.10.260.40">
    <property type="entry name" value="lambda repressor-like DNA-binding domains"/>
    <property type="match status" value="1"/>
</dbReference>
<organism evidence="2 3">
    <name type="scientific">Candidatus Synechococcus calcipolaris G9</name>
    <dbReference type="NCBI Taxonomy" id="1497997"/>
    <lineage>
        <taxon>Bacteria</taxon>
        <taxon>Bacillati</taxon>
        <taxon>Cyanobacteriota</taxon>
        <taxon>Cyanophyceae</taxon>
        <taxon>Synechococcales</taxon>
        <taxon>Synechococcaceae</taxon>
        <taxon>Synechococcus</taxon>
    </lineage>
</organism>
<dbReference type="Proteomes" id="UP001154265">
    <property type="component" value="Unassembled WGS sequence"/>
</dbReference>